<dbReference type="AlphaFoldDB" id="A0A1M5U2W9"/>
<dbReference type="GO" id="GO:0043565">
    <property type="term" value="F:sequence-specific DNA binding"/>
    <property type="evidence" value="ECO:0007669"/>
    <property type="project" value="InterPro"/>
</dbReference>
<name>A0A1M5U2W9_9CLOT</name>
<dbReference type="PROSITE" id="PS01124">
    <property type="entry name" value="HTH_ARAC_FAMILY_2"/>
    <property type="match status" value="1"/>
</dbReference>
<proteinExistence type="predicted"/>
<dbReference type="PANTHER" id="PTHR43280:SF2">
    <property type="entry name" value="HTH-TYPE TRANSCRIPTIONAL REGULATOR EXSA"/>
    <property type="match status" value="1"/>
</dbReference>
<keyword evidence="4" id="KW-1133">Transmembrane helix</keyword>
<dbReference type="Proteomes" id="UP000184447">
    <property type="component" value="Unassembled WGS sequence"/>
</dbReference>
<evidence type="ECO:0000313" key="6">
    <source>
        <dbReference type="EMBL" id="SHH57210.1"/>
    </source>
</evidence>
<accession>A0A1M5U2W9</accession>
<keyword evidence="2 6" id="KW-0238">DNA-binding</keyword>
<sequence>MLYTFLIPYIIVLFIPILVGRIAYTSALNIATEDVEKYNMSILEQTSQVLDTRIGEIEGIFYEYMSNIEVSKFLYLEDPLIKKDIYPIIETRNSLYNYSLYNKFILGTYVFFKKSNLVLARDLTEYSNVFYEDYLSYEGMKYEDFYENLLYKGKGRECLPEQIIEYKGRKVSVVTFIQQIGKYTDSKGAIVLLVNNTEIKELLSGVDVCGGGIAYITDEEGKLISTVSTMDKEFNIEDVKIKGDKFVSRQEINGVDMLVTFTTSNFNGWRYVAVQPYNIVMEKVIIIKRITWLIFFATLAAGIILSYYLAKRSSKPIMSILQEIEKNIGVDIKDTNNYDFIKMGIRNLMDSSEIMSLAIKEQKIMLRNQIYNRILKGDINSEKEIETLLLNLNDDNLLKYDKYVVIIASVTLAEECQETINIEDMEKKRIAFREVIVSKILEEAFISDMEDGKILILTGFHEKEKSIKLRIQEIIKFLDNTAKETLELDVTYYVGGLYEELSNVFRSYQESKYLIDNFGHKSLEKIQWYNENNRTKLFYYYPLEIETRLINCTKAGEKEEVEKILKEIYEENMSNRNLSPTKTKTLAIELWGSLLKVTENLNLEEDSAISGEINKLNKSIYKCEGIQLMNQVSKIYYMICNEVMDSKKSNNQDLKHKLIKYINDNYKDPDLSLTKLGEEHGFSNVYLSHFFKEQTGESFSNYLERIRMEQAQKLLNETDLNINIISEKVGYYTSATFCRAYKRRNGISPNNSRKKS</sequence>
<dbReference type="PANTHER" id="PTHR43280">
    <property type="entry name" value="ARAC-FAMILY TRANSCRIPTIONAL REGULATOR"/>
    <property type="match status" value="1"/>
</dbReference>
<feature type="domain" description="HTH araC/xylS-type" evidence="5">
    <location>
        <begin position="656"/>
        <end position="755"/>
    </location>
</feature>
<dbReference type="PROSITE" id="PS00041">
    <property type="entry name" value="HTH_ARAC_FAMILY_1"/>
    <property type="match status" value="1"/>
</dbReference>
<reference evidence="6 7" key="1">
    <citation type="submission" date="2016-11" db="EMBL/GenBank/DDBJ databases">
        <authorList>
            <person name="Jaros S."/>
            <person name="Januszkiewicz K."/>
            <person name="Wedrychowicz H."/>
        </authorList>
    </citation>
    <scope>NUCLEOTIDE SEQUENCE [LARGE SCALE GENOMIC DNA]</scope>
    <source>
        <strain evidence="6 7">DSM 8605</strain>
    </source>
</reference>
<keyword evidence="1" id="KW-0805">Transcription regulation</keyword>
<evidence type="ECO:0000259" key="5">
    <source>
        <dbReference type="PROSITE" id="PS01124"/>
    </source>
</evidence>
<dbReference type="STRING" id="1121316.SAMN02745207_01541"/>
<dbReference type="InterPro" id="IPR009057">
    <property type="entry name" value="Homeodomain-like_sf"/>
</dbReference>
<gene>
    <name evidence="6" type="ORF">SAMN02745207_01541</name>
</gene>
<dbReference type="GO" id="GO:0003700">
    <property type="term" value="F:DNA-binding transcription factor activity"/>
    <property type="evidence" value="ECO:0007669"/>
    <property type="project" value="InterPro"/>
</dbReference>
<dbReference type="InterPro" id="IPR018060">
    <property type="entry name" value="HTH_AraC"/>
</dbReference>
<protein>
    <submittedName>
        <fullName evidence="6">AraC-type DNA-binding protein</fullName>
    </submittedName>
</protein>
<dbReference type="SUPFAM" id="SSF46689">
    <property type="entry name" value="Homeodomain-like"/>
    <property type="match status" value="1"/>
</dbReference>
<keyword evidence="7" id="KW-1185">Reference proteome</keyword>
<feature type="transmembrane region" description="Helical" evidence="4">
    <location>
        <begin position="6"/>
        <end position="24"/>
    </location>
</feature>
<keyword evidence="4" id="KW-0812">Transmembrane</keyword>
<evidence type="ECO:0000256" key="1">
    <source>
        <dbReference type="ARBA" id="ARBA00023015"/>
    </source>
</evidence>
<keyword evidence="4" id="KW-0472">Membrane</keyword>
<evidence type="ECO:0000313" key="7">
    <source>
        <dbReference type="Proteomes" id="UP000184447"/>
    </source>
</evidence>
<dbReference type="EMBL" id="FQXM01000007">
    <property type="protein sequence ID" value="SHH57210.1"/>
    <property type="molecule type" value="Genomic_DNA"/>
</dbReference>
<evidence type="ECO:0000256" key="2">
    <source>
        <dbReference type="ARBA" id="ARBA00023125"/>
    </source>
</evidence>
<organism evidence="6 7">
    <name type="scientific">Clostridium grantii DSM 8605</name>
    <dbReference type="NCBI Taxonomy" id="1121316"/>
    <lineage>
        <taxon>Bacteria</taxon>
        <taxon>Bacillati</taxon>
        <taxon>Bacillota</taxon>
        <taxon>Clostridia</taxon>
        <taxon>Eubacteriales</taxon>
        <taxon>Clostridiaceae</taxon>
        <taxon>Clostridium</taxon>
    </lineage>
</organism>
<dbReference type="SMART" id="SM00342">
    <property type="entry name" value="HTH_ARAC"/>
    <property type="match status" value="1"/>
</dbReference>
<evidence type="ECO:0000256" key="3">
    <source>
        <dbReference type="ARBA" id="ARBA00023163"/>
    </source>
</evidence>
<dbReference type="Gene3D" id="1.10.10.60">
    <property type="entry name" value="Homeodomain-like"/>
    <property type="match status" value="2"/>
</dbReference>
<feature type="transmembrane region" description="Helical" evidence="4">
    <location>
        <begin position="290"/>
        <end position="310"/>
    </location>
</feature>
<dbReference type="InterPro" id="IPR018062">
    <property type="entry name" value="HTH_AraC-typ_CS"/>
</dbReference>
<keyword evidence="3" id="KW-0804">Transcription</keyword>
<dbReference type="Pfam" id="PF12833">
    <property type="entry name" value="HTH_18"/>
    <property type="match status" value="1"/>
</dbReference>
<dbReference type="Gene3D" id="3.30.450.20">
    <property type="entry name" value="PAS domain"/>
    <property type="match status" value="1"/>
</dbReference>
<evidence type="ECO:0000256" key="4">
    <source>
        <dbReference type="SAM" id="Phobius"/>
    </source>
</evidence>